<feature type="transmembrane region" description="Helical" evidence="5">
    <location>
        <begin position="413"/>
        <end position="435"/>
    </location>
</feature>
<feature type="transmembrane region" description="Helical" evidence="5">
    <location>
        <begin position="325"/>
        <end position="343"/>
    </location>
</feature>
<gene>
    <name evidence="6" type="ORF">SAMN04487967_1463</name>
</gene>
<dbReference type="GO" id="GO:0022857">
    <property type="term" value="F:transmembrane transporter activity"/>
    <property type="evidence" value="ECO:0007669"/>
    <property type="project" value="InterPro"/>
</dbReference>
<evidence type="ECO:0000313" key="6">
    <source>
        <dbReference type="EMBL" id="SEH13580.1"/>
    </source>
</evidence>
<keyword evidence="2 5" id="KW-0812">Transmembrane</keyword>
<proteinExistence type="predicted"/>
<feature type="transmembrane region" description="Helical" evidence="5">
    <location>
        <begin position="12"/>
        <end position="31"/>
    </location>
</feature>
<evidence type="ECO:0000313" key="7">
    <source>
        <dbReference type="Proteomes" id="UP000199112"/>
    </source>
</evidence>
<sequence>MNRSVALRSVDRIQFAGLVVSALVLLIGTVIETPQTIGYRTQLLFTILAATIVLWVTKPIPYSISSLLCVVLLYGFGVTETFEAAVVGFASSLVFFLILLLLIGKSIVRVDLDEWISDRLVTETSTIRGSLYRLTGTILLLAFVMPSGTARTVTFMPIIDQINEQYGLGPDSAFRSASYYIIGHVNHIGSTALMTGGGMAIVTAELINSMVRELTWVEWALFMIPPAASLFVLASLCGIWVYRVPTDAVSSEHVADPDPEPVDRSSSESLDREQKLVFGTLLLAIAMWILGSFLGIDAIIPAMIVVLIFYLPGIRVLSPADFREISWGIVFLVGAMLSILEVMEELEAIDLVVDVLFSFVSIHSAPVLVMSVLFVFAVAVRAIFSSVAAAIAILLPILLEFAATLGVNALYSSFSLMLVLVSTSLFPFNISTVLLAYERGPLSIKDVFFLGLMTVCFSAIVVLGSWLFYWPVVEALVDSLQF</sequence>
<organism evidence="6 7">
    <name type="scientific">Natronorubrum sediminis</name>
    <dbReference type="NCBI Taxonomy" id="640943"/>
    <lineage>
        <taxon>Archaea</taxon>
        <taxon>Methanobacteriati</taxon>
        <taxon>Methanobacteriota</taxon>
        <taxon>Stenosarchaea group</taxon>
        <taxon>Halobacteria</taxon>
        <taxon>Halobacteriales</taxon>
        <taxon>Natrialbaceae</taxon>
        <taxon>Natronorubrum</taxon>
    </lineage>
</organism>
<feature type="transmembrane region" description="Helical" evidence="5">
    <location>
        <begin position="285"/>
        <end position="313"/>
    </location>
</feature>
<feature type="transmembrane region" description="Helical" evidence="5">
    <location>
        <begin position="62"/>
        <end position="78"/>
    </location>
</feature>
<dbReference type="PANTHER" id="PTHR10283">
    <property type="entry name" value="SOLUTE CARRIER FAMILY 13 MEMBER"/>
    <property type="match status" value="1"/>
</dbReference>
<protein>
    <submittedName>
        <fullName evidence="6">Anion transporter</fullName>
    </submittedName>
</protein>
<dbReference type="RefSeq" id="WP_090506339.1">
    <property type="nucleotide sequence ID" value="NZ_FNWL01000001.1"/>
</dbReference>
<dbReference type="OrthoDB" id="187527at2157"/>
<reference evidence="7" key="1">
    <citation type="submission" date="2016-10" db="EMBL/GenBank/DDBJ databases">
        <authorList>
            <person name="Varghese N."/>
            <person name="Submissions S."/>
        </authorList>
    </citation>
    <scope>NUCLEOTIDE SEQUENCE [LARGE SCALE GENOMIC DNA]</scope>
    <source>
        <strain evidence="7">CGMCC 1.8981</strain>
    </source>
</reference>
<feature type="transmembrane region" description="Helical" evidence="5">
    <location>
        <begin position="179"/>
        <end position="207"/>
    </location>
</feature>
<evidence type="ECO:0000256" key="5">
    <source>
        <dbReference type="SAM" id="Phobius"/>
    </source>
</evidence>
<feature type="transmembrane region" description="Helical" evidence="5">
    <location>
        <begin position="219"/>
        <end position="242"/>
    </location>
</feature>
<keyword evidence="7" id="KW-1185">Reference proteome</keyword>
<dbReference type="Pfam" id="PF00939">
    <property type="entry name" value="Na_sulph_symp"/>
    <property type="match status" value="1"/>
</dbReference>
<keyword evidence="4 5" id="KW-0472">Membrane</keyword>
<evidence type="ECO:0000256" key="1">
    <source>
        <dbReference type="ARBA" id="ARBA00004141"/>
    </source>
</evidence>
<comment type="subcellular location">
    <subcellularLocation>
        <location evidence="1">Membrane</location>
        <topology evidence="1">Multi-pass membrane protein</topology>
    </subcellularLocation>
</comment>
<dbReference type="AlphaFoldDB" id="A0A1H6FTI5"/>
<evidence type="ECO:0000256" key="4">
    <source>
        <dbReference type="ARBA" id="ARBA00023136"/>
    </source>
</evidence>
<accession>A0A1H6FTI5</accession>
<feature type="transmembrane region" description="Helical" evidence="5">
    <location>
        <begin position="37"/>
        <end position="55"/>
    </location>
</feature>
<feature type="transmembrane region" description="Helical" evidence="5">
    <location>
        <begin position="84"/>
        <end position="103"/>
    </location>
</feature>
<dbReference type="EMBL" id="FNWL01000001">
    <property type="protein sequence ID" value="SEH13580.1"/>
    <property type="molecule type" value="Genomic_DNA"/>
</dbReference>
<dbReference type="GO" id="GO:0005886">
    <property type="term" value="C:plasma membrane"/>
    <property type="evidence" value="ECO:0007669"/>
    <property type="project" value="TreeGrafter"/>
</dbReference>
<feature type="transmembrane region" description="Helical" evidence="5">
    <location>
        <begin position="355"/>
        <end position="380"/>
    </location>
</feature>
<dbReference type="Proteomes" id="UP000199112">
    <property type="component" value="Unassembled WGS sequence"/>
</dbReference>
<name>A0A1H6FTI5_9EURY</name>
<keyword evidence="3 5" id="KW-1133">Transmembrane helix</keyword>
<evidence type="ECO:0000256" key="2">
    <source>
        <dbReference type="ARBA" id="ARBA00022692"/>
    </source>
</evidence>
<dbReference type="InterPro" id="IPR001898">
    <property type="entry name" value="SLC13A/DASS"/>
</dbReference>
<feature type="transmembrane region" description="Helical" evidence="5">
    <location>
        <begin position="447"/>
        <end position="469"/>
    </location>
</feature>
<evidence type="ECO:0000256" key="3">
    <source>
        <dbReference type="ARBA" id="ARBA00022989"/>
    </source>
</evidence>
<feature type="transmembrane region" description="Helical" evidence="5">
    <location>
        <begin position="387"/>
        <end position="407"/>
    </location>
</feature>